<dbReference type="Proteomes" id="UP001060215">
    <property type="component" value="Chromosome 1"/>
</dbReference>
<keyword evidence="2" id="KW-1185">Reference proteome</keyword>
<accession>A0ACC0J1S4</accession>
<evidence type="ECO:0000313" key="1">
    <source>
        <dbReference type="EMBL" id="KAI8031900.1"/>
    </source>
</evidence>
<organism evidence="1 2">
    <name type="scientific">Camellia lanceoleosa</name>
    <dbReference type="NCBI Taxonomy" id="1840588"/>
    <lineage>
        <taxon>Eukaryota</taxon>
        <taxon>Viridiplantae</taxon>
        <taxon>Streptophyta</taxon>
        <taxon>Embryophyta</taxon>
        <taxon>Tracheophyta</taxon>
        <taxon>Spermatophyta</taxon>
        <taxon>Magnoliopsida</taxon>
        <taxon>eudicotyledons</taxon>
        <taxon>Gunneridae</taxon>
        <taxon>Pentapetalae</taxon>
        <taxon>asterids</taxon>
        <taxon>Ericales</taxon>
        <taxon>Theaceae</taxon>
        <taxon>Camellia</taxon>
    </lineage>
</organism>
<protein>
    <submittedName>
        <fullName evidence="1">NPL4-like protein 2</fullName>
    </submittedName>
</protein>
<sequence>MTDRRCSRQRQHSASANSESSYSGSADESSYSGSSYESSEESTRIIPDPPMSWYPPGSLPSASSSTGSTHDTSLVSIMKKDVVVGSKNTREVDNDFFLVVVKIVDHQFDGGGEKKVGIVVGMVGSDVAGSGGRLTLGTVGMVGSVGFGKDDGIWVVGKGGNVGIGKLGIVGIVGKGILANGGNVVWGKVGIAGSGGSVTFGRDGIVGIVWSRFRAAKLIWMLENESIKIRDRTKVVRKAAICF</sequence>
<gene>
    <name evidence="1" type="ORF">LOK49_LG01G02214</name>
</gene>
<dbReference type="EMBL" id="CM045758">
    <property type="protein sequence ID" value="KAI8031900.1"/>
    <property type="molecule type" value="Genomic_DNA"/>
</dbReference>
<name>A0ACC0J1S4_9ERIC</name>
<evidence type="ECO:0000313" key="2">
    <source>
        <dbReference type="Proteomes" id="UP001060215"/>
    </source>
</evidence>
<proteinExistence type="predicted"/>
<reference evidence="1 2" key="1">
    <citation type="journal article" date="2022" name="Plant J.">
        <title>Chromosome-level genome of Camellia lanceoleosa provides a valuable resource for understanding genome evolution and self-incompatibility.</title>
        <authorList>
            <person name="Gong W."/>
            <person name="Xiao S."/>
            <person name="Wang L."/>
            <person name="Liao Z."/>
            <person name="Chang Y."/>
            <person name="Mo W."/>
            <person name="Hu G."/>
            <person name="Li W."/>
            <person name="Zhao G."/>
            <person name="Zhu H."/>
            <person name="Hu X."/>
            <person name="Ji K."/>
            <person name="Xiang X."/>
            <person name="Song Q."/>
            <person name="Yuan D."/>
            <person name="Jin S."/>
            <person name="Zhang L."/>
        </authorList>
    </citation>
    <scope>NUCLEOTIDE SEQUENCE [LARGE SCALE GENOMIC DNA]</scope>
    <source>
        <strain evidence="1">SQ_2022a</strain>
    </source>
</reference>
<comment type="caution">
    <text evidence="1">The sequence shown here is derived from an EMBL/GenBank/DDBJ whole genome shotgun (WGS) entry which is preliminary data.</text>
</comment>